<dbReference type="AlphaFoldDB" id="A0A3A6PQQ7"/>
<reference evidence="8 9" key="1">
    <citation type="submission" date="2018-09" db="EMBL/GenBank/DDBJ databases">
        <title>Paenibacillus aracenensis nov. sp. isolated from a cave in southern Spain.</title>
        <authorList>
            <person name="Jurado V."/>
            <person name="Gutierrez-Patricio S."/>
            <person name="Gonzalez-Pimentel J.L."/>
            <person name="Miller A.Z."/>
            <person name="Laiz L."/>
            <person name="Saiz-Jimenez C."/>
        </authorList>
    </citation>
    <scope>NUCLEOTIDE SEQUENCE [LARGE SCALE GENOMIC DNA]</scope>
    <source>
        <strain evidence="8 9">JCM 19203</strain>
    </source>
</reference>
<dbReference type="Pfam" id="PF09339">
    <property type="entry name" value="HTH_IclR"/>
    <property type="match status" value="1"/>
</dbReference>
<dbReference type="Pfam" id="PF01614">
    <property type="entry name" value="IclR_C"/>
    <property type="match status" value="1"/>
</dbReference>
<dbReference type="Gene3D" id="3.30.450.40">
    <property type="match status" value="1"/>
</dbReference>
<dbReference type="Proteomes" id="UP000267798">
    <property type="component" value="Unassembled WGS sequence"/>
</dbReference>
<dbReference type="SMART" id="SM00346">
    <property type="entry name" value="HTH_ICLR"/>
    <property type="match status" value="1"/>
</dbReference>
<dbReference type="PROSITE" id="PS51078">
    <property type="entry name" value="ICLR_ED"/>
    <property type="match status" value="1"/>
</dbReference>
<dbReference type="FunFam" id="1.10.10.10:FF:000056">
    <property type="entry name" value="IclR family transcriptional regulator"/>
    <property type="match status" value="1"/>
</dbReference>
<dbReference type="InterPro" id="IPR014757">
    <property type="entry name" value="Tscrpt_reg_IclR_C"/>
</dbReference>
<evidence type="ECO:0000256" key="5">
    <source>
        <dbReference type="ARBA" id="ARBA00070406"/>
    </source>
</evidence>
<dbReference type="PANTHER" id="PTHR30136">
    <property type="entry name" value="HELIX-TURN-HELIX TRANSCRIPTIONAL REGULATOR, ICLR FAMILY"/>
    <property type="match status" value="1"/>
</dbReference>
<dbReference type="InterPro" id="IPR005471">
    <property type="entry name" value="Tscrpt_reg_IclR_N"/>
</dbReference>
<dbReference type="GO" id="GO:0003700">
    <property type="term" value="F:DNA-binding transcription factor activity"/>
    <property type="evidence" value="ECO:0007669"/>
    <property type="project" value="TreeGrafter"/>
</dbReference>
<keyword evidence="1" id="KW-0805">Transcription regulation</keyword>
<comment type="function">
    <text evidence="4">May be an activator protein for the gylABX operon.</text>
</comment>
<dbReference type="GO" id="GO:0003677">
    <property type="term" value="F:DNA binding"/>
    <property type="evidence" value="ECO:0007669"/>
    <property type="project" value="UniProtKB-KW"/>
</dbReference>
<comment type="caution">
    <text evidence="8">The sequence shown here is derived from an EMBL/GenBank/DDBJ whole genome shotgun (WGS) entry which is preliminary data.</text>
</comment>
<dbReference type="RefSeq" id="WP_120111878.1">
    <property type="nucleotide sequence ID" value="NZ_QXQB01000003.1"/>
</dbReference>
<dbReference type="InterPro" id="IPR050707">
    <property type="entry name" value="HTH_MetabolicPath_Reg"/>
</dbReference>
<evidence type="ECO:0000313" key="8">
    <source>
        <dbReference type="EMBL" id="RJX38971.1"/>
    </source>
</evidence>
<dbReference type="GO" id="GO:0045892">
    <property type="term" value="P:negative regulation of DNA-templated transcription"/>
    <property type="evidence" value="ECO:0007669"/>
    <property type="project" value="TreeGrafter"/>
</dbReference>
<dbReference type="EMBL" id="QXQB01000003">
    <property type="protein sequence ID" value="RJX38971.1"/>
    <property type="molecule type" value="Genomic_DNA"/>
</dbReference>
<dbReference type="PANTHER" id="PTHR30136:SF24">
    <property type="entry name" value="HTH-TYPE TRANSCRIPTIONAL REPRESSOR ALLR"/>
    <property type="match status" value="1"/>
</dbReference>
<dbReference type="InterPro" id="IPR029016">
    <property type="entry name" value="GAF-like_dom_sf"/>
</dbReference>
<dbReference type="SUPFAM" id="SSF55781">
    <property type="entry name" value="GAF domain-like"/>
    <property type="match status" value="1"/>
</dbReference>
<protein>
    <recommendedName>
        <fullName evidence="5">Glycerol operon regulatory protein</fullName>
    </recommendedName>
</protein>
<sequence length="256" mass="28089">MENNGKKTAVLETGDRILRLLECFTAEKPEWGVTELSEQLGLYKSVVHRMLVTLENRAFVSKSPVTQKYSLGIKLFELGTIVTNRMSLRAVSKPIMEDLCASSNETVMLMIVDGLEGICIEKVESSQSVRYTSPLGKRVSLHAGATTKILLANLSPDKINKIISNGLQKYTEYTIVDPSELLDHLQTIREQGYCISANDFSLGGMGIAVPIRDHTGEVIAGLSISGLEFRMNKITDQLLLQCQNAAELISARLGGV</sequence>
<dbReference type="InterPro" id="IPR036390">
    <property type="entry name" value="WH_DNA-bd_sf"/>
</dbReference>
<dbReference type="PROSITE" id="PS51077">
    <property type="entry name" value="HTH_ICLR"/>
    <property type="match status" value="1"/>
</dbReference>
<evidence type="ECO:0000313" key="9">
    <source>
        <dbReference type="Proteomes" id="UP000267798"/>
    </source>
</evidence>
<keyword evidence="3" id="KW-0804">Transcription</keyword>
<gene>
    <name evidence="8" type="ORF">D3P09_15810</name>
</gene>
<evidence type="ECO:0000259" key="6">
    <source>
        <dbReference type="PROSITE" id="PS51077"/>
    </source>
</evidence>
<evidence type="ECO:0000256" key="1">
    <source>
        <dbReference type="ARBA" id="ARBA00023015"/>
    </source>
</evidence>
<evidence type="ECO:0000259" key="7">
    <source>
        <dbReference type="PROSITE" id="PS51078"/>
    </source>
</evidence>
<dbReference type="InterPro" id="IPR036388">
    <property type="entry name" value="WH-like_DNA-bd_sf"/>
</dbReference>
<evidence type="ECO:0000256" key="3">
    <source>
        <dbReference type="ARBA" id="ARBA00023163"/>
    </source>
</evidence>
<evidence type="ECO:0000256" key="2">
    <source>
        <dbReference type="ARBA" id="ARBA00023125"/>
    </source>
</evidence>
<evidence type="ECO:0000256" key="4">
    <source>
        <dbReference type="ARBA" id="ARBA00058938"/>
    </source>
</evidence>
<accession>A0A3A6PQQ7</accession>
<dbReference type="SUPFAM" id="SSF46785">
    <property type="entry name" value="Winged helix' DNA-binding domain"/>
    <property type="match status" value="1"/>
</dbReference>
<keyword evidence="9" id="KW-1185">Reference proteome</keyword>
<organism evidence="8 9">
    <name type="scientific">Paenibacillus pinisoli</name>
    <dbReference type="NCBI Taxonomy" id="1276110"/>
    <lineage>
        <taxon>Bacteria</taxon>
        <taxon>Bacillati</taxon>
        <taxon>Bacillota</taxon>
        <taxon>Bacilli</taxon>
        <taxon>Bacillales</taxon>
        <taxon>Paenibacillaceae</taxon>
        <taxon>Paenibacillus</taxon>
    </lineage>
</organism>
<proteinExistence type="predicted"/>
<name>A0A3A6PQQ7_9BACL</name>
<feature type="domain" description="HTH iclR-type" evidence="6">
    <location>
        <begin position="11"/>
        <end position="73"/>
    </location>
</feature>
<keyword evidence="2" id="KW-0238">DNA-binding</keyword>
<feature type="domain" description="IclR-ED" evidence="7">
    <location>
        <begin position="74"/>
        <end position="255"/>
    </location>
</feature>
<dbReference type="Gene3D" id="1.10.10.10">
    <property type="entry name" value="Winged helix-like DNA-binding domain superfamily/Winged helix DNA-binding domain"/>
    <property type="match status" value="1"/>
</dbReference>